<dbReference type="RefSeq" id="WP_107215254.1">
    <property type="nucleotide sequence ID" value="NZ_KZ686269.1"/>
</dbReference>
<feature type="domain" description="Diphthamide synthase" evidence="1">
    <location>
        <begin position="5"/>
        <end position="203"/>
    </location>
</feature>
<keyword evidence="2" id="KW-0067">ATP-binding</keyword>
<dbReference type="Pfam" id="PF01902">
    <property type="entry name" value="Diphthami_syn_2"/>
    <property type="match status" value="1"/>
</dbReference>
<keyword evidence="3" id="KW-1185">Reference proteome</keyword>
<dbReference type="AlphaFoldDB" id="A0A2T3HKN6"/>
<dbReference type="InterPro" id="IPR014729">
    <property type="entry name" value="Rossmann-like_a/b/a_fold"/>
</dbReference>
<evidence type="ECO:0000259" key="1">
    <source>
        <dbReference type="Pfam" id="PF01902"/>
    </source>
</evidence>
<sequence length="233" mass="25851">MEKIKAVFNWSGGKDSAFALGRVLDNENIEIVSLLTTVNATHKRVSMHGLREELLDLQAEAIGIPLLKVYVPEGQSMAEYSRTMAEQWTILKQWGITHAIFGDIFLEDLRRYREENLGSQGITCLFPIWQEDTGKLPDVFHRSGFKALLCCVRENQAAALGAAVDASLPALLAPGTDACGENGEYHSFVFAAPFFKKPISFVTGEQVFRSFDLAKADGTTEVQGYWYLDILPA</sequence>
<dbReference type="EMBL" id="PYLS01000005">
    <property type="protein sequence ID" value="PST82994.1"/>
    <property type="molecule type" value="Genomic_DNA"/>
</dbReference>
<dbReference type="OrthoDB" id="3572539at2"/>
<protein>
    <submittedName>
        <fullName evidence="2">ATP-binding protein</fullName>
    </submittedName>
</protein>
<dbReference type="SUPFAM" id="SSF52402">
    <property type="entry name" value="Adenine nucleotide alpha hydrolases-like"/>
    <property type="match status" value="1"/>
</dbReference>
<evidence type="ECO:0000313" key="3">
    <source>
        <dbReference type="Proteomes" id="UP000240912"/>
    </source>
</evidence>
<keyword evidence="2" id="KW-0547">Nucleotide-binding</keyword>
<dbReference type="GO" id="GO:0005524">
    <property type="term" value="F:ATP binding"/>
    <property type="evidence" value="ECO:0007669"/>
    <property type="project" value="UniProtKB-KW"/>
</dbReference>
<proteinExistence type="predicted"/>
<dbReference type="InterPro" id="IPR002761">
    <property type="entry name" value="Diphthami_syn_dom"/>
</dbReference>
<comment type="caution">
    <text evidence="2">The sequence shown here is derived from an EMBL/GenBank/DDBJ whole genome shotgun (WGS) entry which is preliminary data.</text>
</comment>
<evidence type="ECO:0000313" key="2">
    <source>
        <dbReference type="EMBL" id="PST82994.1"/>
    </source>
</evidence>
<gene>
    <name evidence="2" type="ORF">C7T94_10220</name>
</gene>
<name>A0A2T3HKN6_9SPHI</name>
<dbReference type="Proteomes" id="UP000240912">
    <property type="component" value="Unassembled WGS sequence"/>
</dbReference>
<reference evidence="2 3" key="1">
    <citation type="submission" date="2018-03" db="EMBL/GenBank/DDBJ databases">
        <authorList>
            <person name="Keele B.F."/>
        </authorList>
    </citation>
    <scope>NUCLEOTIDE SEQUENCE [LARGE SCALE GENOMIC DNA]</scope>
    <source>
        <strain evidence="2 3">YL28-9</strain>
    </source>
</reference>
<dbReference type="Gene3D" id="3.90.1490.10">
    <property type="entry name" value="putative n-type atp pyrophosphatase, domain 2"/>
    <property type="match status" value="1"/>
</dbReference>
<dbReference type="Gene3D" id="3.40.50.620">
    <property type="entry name" value="HUPs"/>
    <property type="match status" value="1"/>
</dbReference>
<organism evidence="2 3">
    <name type="scientific">Pedobacter yulinensis</name>
    <dbReference type="NCBI Taxonomy" id="2126353"/>
    <lineage>
        <taxon>Bacteria</taxon>
        <taxon>Pseudomonadati</taxon>
        <taxon>Bacteroidota</taxon>
        <taxon>Sphingobacteriia</taxon>
        <taxon>Sphingobacteriales</taxon>
        <taxon>Sphingobacteriaceae</taxon>
        <taxon>Pedobacter</taxon>
    </lineage>
</organism>
<accession>A0A2T3HKN6</accession>